<evidence type="ECO:0000313" key="6">
    <source>
        <dbReference type="EMBL" id="QDM47199.1"/>
    </source>
</evidence>
<keyword evidence="3" id="KW-0815">Transposition</keyword>
<dbReference type="InterPro" id="IPR001207">
    <property type="entry name" value="Transposase_mutator"/>
</dbReference>
<evidence type="ECO:0000256" key="1">
    <source>
        <dbReference type="ARBA" id="ARBA00002190"/>
    </source>
</evidence>
<dbReference type="Pfam" id="PF00872">
    <property type="entry name" value="Transposase_mut"/>
    <property type="match status" value="1"/>
</dbReference>
<gene>
    <name evidence="6" type="ORF">FLT43_08250</name>
</gene>
<dbReference type="Proteomes" id="UP000315377">
    <property type="component" value="Chromosome"/>
</dbReference>
<sequence>MYKSISSTVFIRIKRCGNSGPIRVHLKSSLQAKATEQLKARHYERSEESAGYRNGSYPHRLTTRVGQLTLQVPRFHNGRFSAELFSRYQRSEQALVLSMMEMVLNGAQREK</sequence>
<name>A0AAP9J412_PANTH</name>
<keyword evidence="4" id="KW-0238">DNA-binding</keyword>
<keyword evidence="5" id="KW-0233">DNA recombination</keyword>
<dbReference type="GO" id="GO:0006313">
    <property type="term" value="P:DNA transposition"/>
    <property type="evidence" value="ECO:0007669"/>
    <property type="project" value="InterPro"/>
</dbReference>
<dbReference type="GO" id="GO:0004803">
    <property type="term" value="F:transposase activity"/>
    <property type="evidence" value="ECO:0007669"/>
    <property type="project" value="InterPro"/>
</dbReference>
<evidence type="ECO:0000256" key="5">
    <source>
        <dbReference type="ARBA" id="ARBA00023172"/>
    </source>
</evidence>
<comment type="similarity">
    <text evidence="2">Belongs to the transposase mutator family.</text>
</comment>
<dbReference type="AlphaFoldDB" id="A0AAP9J412"/>
<evidence type="ECO:0000256" key="2">
    <source>
        <dbReference type="ARBA" id="ARBA00010961"/>
    </source>
</evidence>
<dbReference type="GO" id="GO:0003677">
    <property type="term" value="F:DNA binding"/>
    <property type="evidence" value="ECO:0007669"/>
    <property type="project" value="UniProtKB-KW"/>
</dbReference>
<organism evidence="6 7">
    <name type="scientific">Paenibacillus thiaminolyticus</name>
    <name type="common">Bacillus thiaminolyticus</name>
    <dbReference type="NCBI Taxonomy" id="49283"/>
    <lineage>
        <taxon>Bacteria</taxon>
        <taxon>Bacillati</taxon>
        <taxon>Bacillota</taxon>
        <taxon>Bacilli</taxon>
        <taxon>Bacillales</taxon>
        <taxon>Paenibacillaceae</taxon>
        <taxon>Paenibacillus</taxon>
    </lineage>
</organism>
<proteinExistence type="inferred from homology"/>
<evidence type="ECO:0000256" key="3">
    <source>
        <dbReference type="ARBA" id="ARBA00022578"/>
    </source>
</evidence>
<evidence type="ECO:0000256" key="4">
    <source>
        <dbReference type="ARBA" id="ARBA00023125"/>
    </source>
</evidence>
<reference evidence="6 7" key="1">
    <citation type="submission" date="2019-07" db="EMBL/GenBank/DDBJ databases">
        <title>Paenibacillus thiaminolyticus NRRL B-4156.</title>
        <authorList>
            <person name="Hehnly C."/>
            <person name="Zhang L."/>
        </authorList>
    </citation>
    <scope>NUCLEOTIDE SEQUENCE [LARGE SCALE GENOMIC DNA]</scope>
    <source>
        <strain evidence="6 7">NRRL B-4156</strain>
    </source>
</reference>
<dbReference type="EMBL" id="CP041405">
    <property type="protein sequence ID" value="QDM47199.1"/>
    <property type="molecule type" value="Genomic_DNA"/>
</dbReference>
<evidence type="ECO:0000313" key="7">
    <source>
        <dbReference type="Proteomes" id="UP000315377"/>
    </source>
</evidence>
<comment type="function">
    <text evidence="1">Required for the transposition of the insertion element.</text>
</comment>
<evidence type="ECO:0008006" key="8">
    <source>
        <dbReference type="Google" id="ProtNLM"/>
    </source>
</evidence>
<protein>
    <recommendedName>
        <fullName evidence="8">Mutator family transposase</fullName>
    </recommendedName>
</protein>
<accession>A0AAP9J412</accession>